<keyword evidence="15" id="KW-1185">Reference proteome</keyword>
<dbReference type="EMBL" id="AJVK01018303">
    <property type="status" value="NOT_ANNOTATED_CDS"/>
    <property type="molecule type" value="Genomic_DNA"/>
</dbReference>
<evidence type="ECO:0000256" key="1">
    <source>
        <dbReference type="ARBA" id="ARBA00004613"/>
    </source>
</evidence>
<dbReference type="EnsemblMetazoa" id="PPAI010417-RA">
    <property type="protein sequence ID" value="PPAI010417-PA"/>
    <property type="gene ID" value="PPAI010417"/>
</dbReference>
<keyword evidence="5" id="KW-0222">Digestion</keyword>
<dbReference type="PROSITE" id="PS50240">
    <property type="entry name" value="TRYPSIN_DOM"/>
    <property type="match status" value="1"/>
</dbReference>
<dbReference type="Proteomes" id="UP000092462">
    <property type="component" value="Unassembled WGS sequence"/>
</dbReference>
<accession>A0A1B0DPI1</accession>
<keyword evidence="4" id="KW-0732">Signal</keyword>
<evidence type="ECO:0000313" key="14">
    <source>
        <dbReference type="EnsemblMetazoa" id="PPAI010417-PA"/>
    </source>
</evidence>
<keyword evidence="7" id="KW-0720">Serine protease</keyword>
<proteinExistence type="inferred from homology"/>
<name>A0A1B0DPI1_PHLPP</name>
<evidence type="ECO:0000256" key="5">
    <source>
        <dbReference type="ARBA" id="ARBA00022757"/>
    </source>
</evidence>
<dbReference type="InterPro" id="IPR009003">
    <property type="entry name" value="Peptidase_S1_PA"/>
</dbReference>
<dbReference type="Pfam" id="PF00089">
    <property type="entry name" value="Trypsin"/>
    <property type="match status" value="1"/>
</dbReference>
<dbReference type="FunFam" id="2.40.10.10:FF:000077">
    <property type="entry name" value="Predicted protein"/>
    <property type="match status" value="1"/>
</dbReference>
<evidence type="ECO:0000256" key="6">
    <source>
        <dbReference type="ARBA" id="ARBA00022801"/>
    </source>
</evidence>
<dbReference type="PRINTS" id="PR00722">
    <property type="entry name" value="CHYMOTRYPSIN"/>
</dbReference>
<evidence type="ECO:0000256" key="3">
    <source>
        <dbReference type="ARBA" id="ARBA00022670"/>
    </source>
</evidence>
<dbReference type="SUPFAM" id="SSF50494">
    <property type="entry name" value="Trypsin-like serine proteases"/>
    <property type="match status" value="1"/>
</dbReference>
<evidence type="ECO:0000256" key="11">
    <source>
        <dbReference type="ARBA" id="ARBA00036320"/>
    </source>
</evidence>
<dbReference type="PANTHER" id="PTHR24276:SF97">
    <property type="entry name" value="GH13245P2-RELATED"/>
    <property type="match status" value="1"/>
</dbReference>
<dbReference type="GO" id="GO:0004252">
    <property type="term" value="F:serine-type endopeptidase activity"/>
    <property type="evidence" value="ECO:0007669"/>
    <property type="project" value="UniProtKB-EC"/>
</dbReference>
<protein>
    <recommendedName>
        <fullName evidence="12">trypsin</fullName>
        <ecNumber evidence="12">3.4.21.4</ecNumber>
    </recommendedName>
</protein>
<dbReference type="EMBL" id="AJVK01018302">
    <property type="status" value="NOT_ANNOTATED_CDS"/>
    <property type="molecule type" value="Genomic_DNA"/>
</dbReference>
<dbReference type="InterPro" id="IPR001314">
    <property type="entry name" value="Peptidase_S1A"/>
</dbReference>
<reference evidence="14" key="1">
    <citation type="submission" date="2022-08" db="UniProtKB">
        <authorList>
            <consortium name="EnsemblMetazoa"/>
        </authorList>
    </citation>
    <scope>IDENTIFICATION</scope>
    <source>
        <strain evidence="14">Israel</strain>
    </source>
</reference>
<dbReference type="GO" id="GO:0006508">
    <property type="term" value="P:proteolysis"/>
    <property type="evidence" value="ECO:0007669"/>
    <property type="project" value="UniProtKB-KW"/>
</dbReference>
<dbReference type="InterPro" id="IPR050430">
    <property type="entry name" value="Peptidase_S1"/>
</dbReference>
<organism evidence="14 15">
    <name type="scientific">Phlebotomus papatasi</name>
    <name type="common">Sandfly</name>
    <dbReference type="NCBI Taxonomy" id="29031"/>
    <lineage>
        <taxon>Eukaryota</taxon>
        <taxon>Metazoa</taxon>
        <taxon>Ecdysozoa</taxon>
        <taxon>Arthropoda</taxon>
        <taxon>Hexapoda</taxon>
        <taxon>Insecta</taxon>
        <taxon>Pterygota</taxon>
        <taxon>Neoptera</taxon>
        <taxon>Endopterygota</taxon>
        <taxon>Diptera</taxon>
        <taxon>Nematocera</taxon>
        <taxon>Psychodoidea</taxon>
        <taxon>Psychodidae</taxon>
        <taxon>Phlebotomus</taxon>
        <taxon>Phlebotomus</taxon>
    </lineage>
</organism>
<dbReference type="VEuPathDB" id="VectorBase:PPAPM1_003269"/>
<dbReference type="SMART" id="SM00020">
    <property type="entry name" value="Tryp_SPc"/>
    <property type="match status" value="1"/>
</dbReference>
<dbReference type="PANTHER" id="PTHR24276">
    <property type="entry name" value="POLYSERASE-RELATED"/>
    <property type="match status" value="1"/>
</dbReference>
<evidence type="ECO:0000256" key="4">
    <source>
        <dbReference type="ARBA" id="ARBA00022729"/>
    </source>
</evidence>
<evidence type="ECO:0000256" key="12">
    <source>
        <dbReference type="ARBA" id="ARBA00038868"/>
    </source>
</evidence>
<keyword evidence="2" id="KW-0964">Secreted</keyword>
<comment type="similarity">
    <text evidence="10">Belongs to the peptidase S1 family. CLIP subfamily.</text>
</comment>
<dbReference type="EC" id="3.4.21.4" evidence="12"/>
<dbReference type="CDD" id="cd00190">
    <property type="entry name" value="Tryp_SPc"/>
    <property type="match status" value="1"/>
</dbReference>
<evidence type="ECO:0000256" key="7">
    <source>
        <dbReference type="ARBA" id="ARBA00022825"/>
    </source>
</evidence>
<dbReference type="VEuPathDB" id="VectorBase:PPAPM1_005061"/>
<dbReference type="InterPro" id="IPR001254">
    <property type="entry name" value="Trypsin_dom"/>
</dbReference>
<keyword evidence="3" id="KW-0645">Protease</keyword>
<dbReference type="AlphaFoldDB" id="A0A1B0DPI1"/>
<evidence type="ECO:0000256" key="2">
    <source>
        <dbReference type="ARBA" id="ARBA00022525"/>
    </source>
</evidence>
<keyword evidence="6" id="KW-0378">Hydrolase</keyword>
<comment type="catalytic activity">
    <reaction evidence="11">
        <text>Preferential cleavage: Arg-|-Xaa, Lys-|-Xaa.</text>
        <dbReference type="EC" id="3.4.21.4"/>
    </reaction>
</comment>
<keyword evidence="9" id="KW-1015">Disulfide bond</keyword>
<dbReference type="Gene3D" id="2.40.10.10">
    <property type="entry name" value="Trypsin-like serine proteases"/>
    <property type="match status" value="1"/>
</dbReference>
<dbReference type="PROSITE" id="PS00134">
    <property type="entry name" value="TRYPSIN_HIS"/>
    <property type="match status" value="1"/>
</dbReference>
<evidence type="ECO:0000259" key="13">
    <source>
        <dbReference type="PROSITE" id="PS50240"/>
    </source>
</evidence>
<dbReference type="GO" id="GO:0007586">
    <property type="term" value="P:digestion"/>
    <property type="evidence" value="ECO:0007669"/>
    <property type="project" value="UniProtKB-KW"/>
</dbReference>
<dbReference type="VEuPathDB" id="VectorBase:PPAI010417"/>
<evidence type="ECO:0000256" key="10">
    <source>
        <dbReference type="ARBA" id="ARBA00024195"/>
    </source>
</evidence>
<feature type="domain" description="Peptidase S1" evidence="13">
    <location>
        <begin position="1"/>
        <end position="226"/>
    </location>
</feature>
<evidence type="ECO:0000256" key="8">
    <source>
        <dbReference type="ARBA" id="ARBA00023145"/>
    </source>
</evidence>
<dbReference type="GO" id="GO:0005576">
    <property type="term" value="C:extracellular region"/>
    <property type="evidence" value="ECO:0007669"/>
    <property type="project" value="UniProtKB-SubCell"/>
</dbReference>
<sequence length="411" mass="47598">MEVDISEIPYQISLQYSGRHDCGGTIISPFYIITAGHCTYEFAVKKSDRFTIRAGSNFKYKGGVLVTVIKIIPHPKYRYGISHDYDFTICKLIKPLELGKNIQAVKLPKQDEMLHNDSVFLISGWGMLGEKYHVSKVLRAVYVPIYPRHNCFTHYKAYDLVTSRMICAAYDEGGMDACKLDSGGPLVKDGILYGVTSWGLGCGRKGFPGVYSRVASVRKWIKKVADKFSSNKKKHFRHDRLQRGICINLCQELMDHFDPEEQMSYFQEEFPTDNEVWLDPRIFRKATHYRKLYDQLINQCINHELITGYDLVAFSQVEYCVTNHEILEYDFLDICFFFVLVSLVTTVFASTYLDRRLKKTRPVEEQTSDHYRMPLQGPVNGRVTFSLLRNWYRLMSGPRRIPIRICGVFMP</sequence>
<keyword evidence="8" id="KW-0865">Zymogen</keyword>
<comment type="subcellular location">
    <subcellularLocation>
        <location evidence="1">Secreted</location>
    </subcellularLocation>
</comment>
<evidence type="ECO:0000313" key="15">
    <source>
        <dbReference type="Proteomes" id="UP000092462"/>
    </source>
</evidence>
<dbReference type="InterPro" id="IPR043504">
    <property type="entry name" value="Peptidase_S1_PA_chymotrypsin"/>
</dbReference>
<evidence type="ECO:0000256" key="9">
    <source>
        <dbReference type="ARBA" id="ARBA00023157"/>
    </source>
</evidence>
<dbReference type="InterPro" id="IPR018114">
    <property type="entry name" value="TRYPSIN_HIS"/>
</dbReference>